<dbReference type="AlphaFoldDB" id="A0A382T8Y9"/>
<proteinExistence type="inferred from homology"/>
<organism evidence="7">
    <name type="scientific">marine metagenome</name>
    <dbReference type="NCBI Taxonomy" id="408172"/>
    <lineage>
        <taxon>unclassified sequences</taxon>
        <taxon>metagenomes</taxon>
        <taxon>ecological metagenomes</taxon>
    </lineage>
</organism>
<protein>
    <recommendedName>
        <fullName evidence="8">FCP1 homology domain-containing protein</fullName>
    </recommendedName>
</protein>
<evidence type="ECO:0000313" key="7">
    <source>
        <dbReference type="EMBL" id="SVD18609.1"/>
    </source>
</evidence>
<name>A0A382T8Y9_9ZZZZ</name>
<dbReference type="Gene3D" id="3.40.50.1000">
    <property type="entry name" value="HAD superfamily/HAD-like"/>
    <property type="match status" value="1"/>
</dbReference>
<comment type="subunit">
    <text evidence="3">Homotetramer.</text>
</comment>
<evidence type="ECO:0000256" key="6">
    <source>
        <dbReference type="ARBA" id="ARBA00022842"/>
    </source>
</evidence>
<evidence type="ECO:0008006" key="8">
    <source>
        <dbReference type="Google" id="ProtNLM"/>
    </source>
</evidence>
<gene>
    <name evidence="7" type="ORF">METZ01_LOCUS371463</name>
</gene>
<dbReference type="PANTHER" id="PTHR21485:SF3">
    <property type="entry name" value="N-ACYLNEURAMINATE CYTIDYLYLTRANSFERASE"/>
    <property type="match status" value="1"/>
</dbReference>
<dbReference type="GO" id="GO:0046872">
    <property type="term" value="F:metal ion binding"/>
    <property type="evidence" value="ECO:0007669"/>
    <property type="project" value="UniProtKB-KW"/>
</dbReference>
<dbReference type="GO" id="GO:0008781">
    <property type="term" value="F:N-acylneuraminate cytidylyltransferase activity"/>
    <property type="evidence" value="ECO:0007669"/>
    <property type="project" value="TreeGrafter"/>
</dbReference>
<keyword evidence="5" id="KW-0378">Hydrolase</keyword>
<sequence length="155" mass="17387">MKANLDLDLIVYDFDGVMTNNKVYLDKSGTEIVQVNRSDGLAISEIKKLGIEQIILSSEENEVVSKRAEKLKIDCLQAIKEKEEILMDYCVSKGLDLKKVAYIGNDINDYKAMKLVAFPLCPSDANEDIKKISLYVLKSKGGEGVVREFLDYVKS</sequence>
<dbReference type="SFLD" id="SFLDG01136">
    <property type="entry name" value="C1.6:_Phosphoserine_Phosphatas"/>
    <property type="match status" value="1"/>
</dbReference>
<dbReference type="SUPFAM" id="SSF56784">
    <property type="entry name" value="HAD-like"/>
    <property type="match status" value="1"/>
</dbReference>
<dbReference type="InterPro" id="IPR010023">
    <property type="entry name" value="KdsC_fam"/>
</dbReference>
<evidence type="ECO:0000256" key="4">
    <source>
        <dbReference type="ARBA" id="ARBA00022723"/>
    </source>
</evidence>
<keyword evidence="4" id="KW-0479">Metal-binding</keyword>
<accession>A0A382T8Y9</accession>
<reference evidence="7" key="1">
    <citation type="submission" date="2018-05" db="EMBL/GenBank/DDBJ databases">
        <authorList>
            <person name="Lanie J.A."/>
            <person name="Ng W.-L."/>
            <person name="Kazmierczak K.M."/>
            <person name="Andrzejewski T.M."/>
            <person name="Davidsen T.M."/>
            <person name="Wayne K.J."/>
            <person name="Tettelin H."/>
            <person name="Glass J.I."/>
            <person name="Rusch D."/>
            <person name="Podicherti R."/>
            <person name="Tsui H.-C.T."/>
            <person name="Winkler M.E."/>
        </authorList>
    </citation>
    <scope>NUCLEOTIDE SEQUENCE</scope>
</reference>
<evidence type="ECO:0000256" key="3">
    <source>
        <dbReference type="ARBA" id="ARBA00011881"/>
    </source>
</evidence>
<dbReference type="PANTHER" id="PTHR21485">
    <property type="entry name" value="HAD SUPERFAMILY MEMBERS CMAS AND KDSC"/>
    <property type="match status" value="1"/>
</dbReference>
<keyword evidence="6" id="KW-0460">Magnesium</keyword>
<dbReference type="SFLD" id="SFLDG01138">
    <property type="entry name" value="C1.6.2:_Deoxy-d-mannose-octulo"/>
    <property type="match status" value="1"/>
</dbReference>
<dbReference type="GO" id="GO:0016788">
    <property type="term" value="F:hydrolase activity, acting on ester bonds"/>
    <property type="evidence" value="ECO:0007669"/>
    <property type="project" value="InterPro"/>
</dbReference>
<dbReference type="SFLD" id="SFLDS00003">
    <property type="entry name" value="Haloacid_Dehalogenase"/>
    <property type="match status" value="1"/>
</dbReference>
<evidence type="ECO:0000256" key="5">
    <source>
        <dbReference type="ARBA" id="ARBA00022801"/>
    </source>
</evidence>
<dbReference type="InterPro" id="IPR023214">
    <property type="entry name" value="HAD_sf"/>
</dbReference>
<dbReference type="EMBL" id="UINC01134827">
    <property type="protein sequence ID" value="SVD18609.1"/>
    <property type="molecule type" value="Genomic_DNA"/>
</dbReference>
<dbReference type="InterPro" id="IPR036412">
    <property type="entry name" value="HAD-like_sf"/>
</dbReference>
<comment type="cofactor">
    <cofactor evidence="1">
        <name>Mg(2+)</name>
        <dbReference type="ChEBI" id="CHEBI:18420"/>
    </cofactor>
</comment>
<evidence type="ECO:0000256" key="1">
    <source>
        <dbReference type="ARBA" id="ARBA00001946"/>
    </source>
</evidence>
<evidence type="ECO:0000256" key="2">
    <source>
        <dbReference type="ARBA" id="ARBA00005893"/>
    </source>
</evidence>
<dbReference type="InterPro" id="IPR050793">
    <property type="entry name" value="CMP-NeuNAc_synthase"/>
</dbReference>
<comment type="similarity">
    <text evidence="2">Belongs to the KdsC family.</text>
</comment>
<dbReference type="Pfam" id="PF08282">
    <property type="entry name" value="Hydrolase_3"/>
    <property type="match status" value="1"/>
</dbReference>